<dbReference type="Proteomes" id="UP000886523">
    <property type="component" value="Unassembled WGS sequence"/>
</dbReference>
<gene>
    <name evidence="1" type="ORF">BS47DRAFT_1355961</name>
</gene>
<dbReference type="EMBL" id="MU129315">
    <property type="protein sequence ID" value="KAF9503687.1"/>
    <property type="molecule type" value="Genomic_DNA"/>
</dbReference>
<dbReference type="OrthoDB" id="534666at2759"/>
<keyword evidence="2" id="KW-1185">Reference proteome</keyword>
<proteinExistence type="predicted"/>
<name>A0A9P6ADQ7_9AGAM</name>
<sequence length="110" mass="12339">MELCSCPSCSRLNGIFPSFPSLTHQPLSSHFSECGLHDAPKDAKALMDSSGRRLTSEDICLVEKMLLEGTRSHLDLPKETCVQLKILKKDLSKTCSVLYQHHFWPTVHIS</sequence>
<comment type="caution">
    <text evidence="1">The sequence shown here is derived from an EMBL/GenBank/DDBJ whole genome shotgun (WGS) entry which is preliminary data.</text>
</comment>
<reference evidence="1" key="1">
    <citation type="journal article" date="2020" name="Nat. Commun.">
        <title>Large-scale genome sequencing of mycorrhizal fungi provides insights into the early evolution of symbiotic traits.</title>
        <authorList>
            <person name="Miyauchi S."/>
            <person name="Kiss E."/>
            <person name="Kuo A."/>
            <person name="Drula E."/>
            <person name="Kohler A."/>
            <person name="Sanchez-Garcia M."/>
            <person name="Morin E."/>
            <person name="Andreopoulos B."/>
            <person name="Barry K.W."/>
            <person name="Bonito G."/>
            <person name="Buee M."/>
            <person name="Carver A."/>
            <person name="Chen C."/>
            <person name="Cichocki N."/>
            <person name="Clum A."/>
            <person name="Culley D."/>
            <person name="Crous P.W."/>
            <person name="Fauchery L."/>
            <person name="Girlanda M."/>
            <person name="Hayes R.D."/>
            <person name="Keri Z."/>
            <person name="LaButti K."/>
            <person name="Lipzen A."/>
            <person name="Lombard V."/>
            <person name="Magnuson J."/>
            <person name="Maillard F."/>
            <person name="Murat C."/>
            <person name="Nolan M."/>
            <person name="Ohm R.A."/>
            <person name="Pangilinan J."/>
            <person name="Pereira M.F."/>
            <person name="Perotto S."/>
            <person name="Peter M."/>
            <person name="Pfister S."/>
            <person name="Riley R."/>
            <person name="Sitrit Y."/>
            <person name="Stielow J.B."/>
            <person name="Szollosi G."/>
            <person name="Zifcakova L."/>
            <person name="Stursova M."/>
            <person name="Spatafora J.W."/>
            <person name="Tedersoo L."/>
            <person name="Vaario L.M."/>
            <person name="Yamada A."/>
            <person name="Yan M."/>
            <person name="Wang P."/>
            <person name="Xu J."/>
            <person name="Bruns T."/>
            <person name="Baldrian P."/>
            <person name="Vilgalys R."/>
            <person name="Dunand C."/>
            <person name="Henrissat B."/>
            <person name="Grigoriev I.V."/>
            <person name="Hibbett D."/>
            <person name="Nagy L.G."/>
            <person name="Martin F.M."/>
        </authorList>
    </citation>
    <scope>NUCLEOTIDE SEQUENCE</scope>
    <source>
        <strain evidence="1">UP504</strain>
    </source>
</reference>
<protein>
    <submittedName>
        <fullName evidence="1">Uncharacterized protein</fullName>
    </submittedName>
</protein>
<dbReference type="AlphaFoldDB" id="A0A9P6ADQ7"/>
<evidence type="ECO:0000313" key="2">
    <source>
        <dbReference type="Proteomes" id="UP000886523"/>
    </source>
</evidence>
<organism evidence="1 2">
    <name type="scientific">Hydnum rufescens UP504</name>
    <dbReference type="NCBI Taxonomy" id="1448309"/>
    <lineage>
        <taxon>Eukaryota</taxon>
        <taxon>Fungi</taxon>
        <taxon>Dikarya</taxon>
        <taxon>Basidiomycota</taxon>
        <taxon>Agaricomycotina</taxon>
        <taxon>Agaricomycetes</taxon>
        <taxon>Cantharellales</taxon>
        <taxon>Hydnaceae</taxon>
        <taxon>Hydnum</taxon>
    </lineage>
</organism>
<accession>A0A9P6ADQ7</accession>
<evidence type="ECO:0000313" key="1">
    <source>
        <dbReference type="EMBL" id="KAF9503687.1"/>
    </source>
</evidence>